<feature type="region of interest" description="Disordered" evidence="1">
    <location>
        <begin position="65"/>
        <end position="103"/>
    </location>
</feature>
<organism evidence="2 3">
    <name type="scientific">Riccia fluitans</name>
    <dbReference type="NCBI Taxonomy" id="41844"/>
    <lineage>
        <taxon>Eukaryota</taxon>
        <taxon>Viridiplantae</taxon>
        <taxon>Streptophyta</taxon>
        <taxon>Embryophyta</taxon>
        <taxon>Marchantiophyta</taxon>
        <taxon>Marchantiopsida</taxon>
        <taxon>Marchantiidae</taxon>
        <taxon>Marchantiales</taxon>
        <taxon>Ricciaceae</taxon>
        <taxon>Riccia</taxon>
    </lineage>
</organism>
<gene>
    <name evidence="2" type="ORF">R1flu_025462</name>
</gene>
<dbReference type="EMBL" id="JBHFFA010000007">
    <property type="protein sequence ID" value="KAL2613770.1"/>
    <property type="molecule type" value="Genomic_DNA"/>
</dbReference>
<feature type="compositionally biased region" description="Basic and acidic residues" evidence="1">
    <location>
        <begin position="71"/>
        <end position="92"/>
    </location>
</feature>
<evidence type="ECO:0000313" key="3">
    <source>
        <dbReference type="Proteomes" id="UP001605036"/>
    </source>
</evidence>
<comment type="caution">
    <text evidence="2">The sequence shown here is derived from an EMBL/GenBank/DDBJ whole genome shotgun (WGS) entry which is preliminary data.</text>
</comment>
<dbReference type="Proteomes" id="UP001605036">
    <property type="component" value="Unassembled WGS sequence"/>
</dbReference>
<name>A0ABD1XXU1_9MARC</name>
<accession>A0ABD1XXU1</accession>
<evidence type="ECO:0000313" key="2">
    <source>
        <dbReference type="EMBL" id="KAL2613770.1"/>
    </source>
</evidence>
<reference evidence="2 3" key="1">
    <citation type="submission" date="2024-09" db="EMBL/GenBank/DDBJ databases">
        <title>Chromosome-scale assembly of Riccia fluitans.</title>
        <authorList>
            <person name="Paukszto L."/>
            <person name="Sawicki J."/>
            <person name="Karawczyk K."/>
            <person name="Piernik-Szablinska J."/>
            <person name="Szczecinska M."/>
            <person name="Mazdziarz M."/>
        </authorList>
    </citation>
    <scope>NUCLEOTIDE SEQUENCE [LARGE SCALE GENOMIC DNA]</scope>
    <source>
        <strain evidence="2">Rf_01</strain>
        <tissue evidence="2">Aerial parts of the thallus</tissue>
    </source>
</reference>
<sequence length="103" mass="11985">MNTRQYDKRYVEFEATLYPTRYDMKSRRVLINIRTFDSTDSEEFRADGQKLDDAGVCRTTTLGTTTTARAAEGRRGRRESCRLGRVPRERPMPDVQEESMLSL</sequence>
<evidence type="ECO:0000256" key="1">
    <source>
        <dbReference type="SAM" id="MobiDB-lite"/>
    </source>
</evidence>
<proteinExistence type="predicted"/>
<keyword evidence="3" id="KW-1185">Reference proteome</keyword>
<dbReference type="AlphaFoldDB" id="A0ABD1XXU1"/>
<protein>
    <submittedName>
        <fullName evidence="2">Uncharacterized protein</fullName>
    </submittedName>
</protein>